<gene>
    <name evidence="1" type="ORF">NPIL_22901</name>
</gene>
<reference evidence="1" key="1">
    <citation type="submission" date="2020-08" db="EMBL/GenBank/DDBJ databases">
        <title>Multicomponent nature underlies the extraordinary mechanical properties of spider dragline silk.</title>
        <authorList>
            <person name="Kono N."/>
            <person name="Nakamura H."/>
            <person name="Mori M."/>
            <person name="Yoshida Y."/>
            <person name="Ohtoshi R."/>
            <person name="Malay A.D."/>
            <person name="Moran D.A.P."/>
            <person name="Tomita M."/>
            <person name="Numata K."/>
            <person name="Arakawa K."/>
        </authorList>
    </citation>
    <scope>NUCLEOTIDE SEQUENCE</scope>
</reference>
<evidence type="ECO:0000313" key="1">
    <source>
        <dbReference type="EMBL" id="GFT51813.1"/>
    </source>
</evidence>
<dbReference type="EMBL" id="BMAW01065757">
    <property type="protein sequence ID" value="GFT51813.1"/>
    <property type="molecule type" value="Genomic_DNA"/>
</dbReference>
<name>A0A8X6P593_NEPPI</name>
<evidence type="ECO:0000313" key="2">
    <source>
        <dbReference type="Proteomes" id="UP000887013"/>
    </source>
</evidence>
<accession>A0A8X6P593</accession>
<dbReference type="Proteomes" id="UP000887013">
    <property type="component" value="Unassembled WGS sequence"/>
</dbReference>
<keyword evidence="2" id="KW-1185">Reference proteome</keyword>
<organism evidence="1 2">
    <name type="scientific">Nephila pilipes</name>
    <name type="common">Giant wood spider</name>
    <name type="synonym">Nephila maculata</name>
    <dbReference type="NCBI Taxonomy" id="299642"/>
    <lineage>
        <taxon>Eukaryota</taxon>
        <taxon>Metazoa</taxon>
        <taxon>Ecdysozoa</taxon>
        <taxon>Arthropoda</taxon>
        <taxon>Chelicerata</taxon>
        <taxon>Arachnida</taxon>
        <taxon>Araneae</taxon>
        <taxon>Araneomorphae</taxon>
        <taxon>Entelegynae</taxon>
        <taxon>Araneoidea</taxon>
        <taxon>Nephilidae</taxon>
        <taxon>Nephila</taxon>
    </lineage>
</organism>
<comment type="caution">
    <text evidence="1">The sequence shown here is derived from an EMBL/GenBank/DDBJ whole genome shotgun (WGS) entry which is preliminary data.</text>
</comment>
<proteinExistence type="predicted"/>
<sequence>MSQQFLSNGSQSVALFSFSVSGAAWDGELPRLAVLRVEHSVKAEFVPPKSKCAPRMQSGKILNVFGVRRLGLVLGQTLSTRNTLFALCSAVMGFLMKLLLGFEITVSLICPIWVGRPVRQKNHQWYFVGETVSRVPWSHKLSIVSIVWRFSSAEDQPQALAFLPLDNSTVSLLMLSPGRAGTQKAPQHKWWDRLSLKRGIRESILPTHSSRMVLQFLLVKFPQLKTGAVLEDSLGYYVSYSFQPMALLSLAYYFPSFSEKDQVHSFIEDESMAWPGCQSFTPCLSTERSFQKYL</sequence>
<dbReference type="AlphaFoldDB" id="A0A8X6P593"/>
<protein>
    <submittedName>
        <fullName evidence="1">Uncharacterized protein</fullName>
    </submittedName>
</protein>